<keyword evidence="1" id="KW-1133">Transmembrane helix</keyword>
<proteinExistence type="predicted"/>
<organism evidence="2 3">
    <name type="scientific">Mycena pura</name>
    <dbReference type="NCBI Taxonomy" id="153505"/>
    <lineage>
        <taxon>Eukaryota</taxon>
        <taxon>Fungi</taxon>
        <taxon>Dikarya</taxon>
        <taxon>Basidiomycota</taxon>
        <taxon>Agaricomycotina</taxon>
        <taxon>Agaricomycetes</taxon>
        <taxon>Agaricomycetidae</taxon>
        <taxon>Agaricales</taxon>
        <taxon>Marasmiineae</taxon>
        <taxon>Mycenaceae</taxon>
        <taxon>Mycena</taxon>
    </lineage>
</organism>
<evidence type="ECO:0000256" key="1">
    <source>
        <dbReference type="SAM" id="Phobius"/>
    </source>
</evidence>
<keyword evidence="1" id="KW-0812">Transmembrane</keyword>
<keyword evidence="1" id="KW-0472">Membrane</keyword>
<reference evidence="2" key="1">
    <citation type="submission" date="2023-03" db="EMBL/GenBank/DDBJ databases">
        <title>Massive genome expansion in bonnet fungi (Mycena s.s.) driven by repeated elements and novel gene families across ecological guilds.</title>
        <authorList>
            <consortium name="Lawrence Berkeley National Laboratory"/>
            <person name="Harder C.B."/>
            <person name="Miyauchi S."/>
            <person name="Viragh M."/>
            <person name="Kuo A."/>
            <person name="Thoen E."/>
            <person name="Andreopoulos B."/>
            <person name="Lu D."/>
            <person name="Skrede I."/>
            <person name="Drula E."/>
            <person name="Henrissat B."/>
            <person name="Morin E."/>
            <person name="Kohler A."/>
            <person name="Barry K."/>
            <person name="LaButti K."/>
            <person name="Morin E."/>
            <person name="Salamov A."/>
            <person name="Lipzen A."/>
            <person name="Mereny Z."/>
            <person name="Hegedus B."/>
            <person name="Baldrian P."/>
            <person name="Stursova M."/>
            <person name="Weitz H."/>
            <person name="Taylor A."/>
            <person name="Grigoriev I.V."/>
            <person name="Nagy L.G."/>
            <person name="Martin F."/>
            <person name="Kauserud H."/>
        </authorList>
    </citation>
    <scope>NUCLEOTIDE SEQUENCE</scope>
    <source>
        <strain evidence="2">9144</strain>
    </source>
</reference>
<name>A0AAD6V129_9AGAR</name>
<gene>
    <name evidence="2" type="ORF">GGX14DRAFT_672022</name>
</gene>
<dbReference type="AlphaFoldDB" id="A0AAD6V129"/>
<accession>A0AAD6V129</accession>
<protein>
    <submittedName>
        <fullName evidence="2">Uncharacterized protein</fullName>
    </submittedName>
</protein>
<evidence type="ECO:0000313" key="3">
    <source>
        <dbReference type="Proteomes" id="UP001219525"/>
    </source>
</evidence>
<sequence length="293" mass="31381">MWTALLVLAPPGIRCSSSNNHLDPASKKFVSDCPETMFCPASSASKNTSTTTACAPRACRRDEFPFGYAAVAALPPLCARDAFCPDDGSGCRLLVPAGAACELDRDEQCAPPPDWGVLASTRNFNGSICLRSVCLYANVTLGEPCITSNTTYIDIGPSGQDVAYTVTRDNCQSPQLYCDAVSPVCKRTLPVNSLCVADQQCTSLNCAMGTCADPPETPLRIAPWQSALIATAIVGVMVAICMLLTLLHKRHRLDASRELHDYCYQQIGLRRSIIALHSVAANRCALTDEKKSG</sequence>
<keyword evidence="3" id="KW-1185">Reference proteome</keyword>
<feature type="transmembrane region" description="Helical" evidence="1">
    <location>
        <begin position="224"/>
        <end position="247"/>
    </location>
</feature>
<comment type="caution">
    <text evidence="2">The sequence shown here is derived from an EMBL/GenBank/DDBJ whole genome shotgun (WGS) entry which is preliminary data.</text>
</comment>
<evidence type="ECO:0000313" key="2">
    <source>
        <dbReference type="EMBL" id="KAJ7196827.1"/>
    </source>
</evidence>
<dbReference type="Proteomes" id="UP001219525">
    <property type="component" value="Unassembled WGS sequence"/>
</dbReference>
<dbReference type="EMBL" id="JARJCW010000081">
    <property type="protein sequence ID" value="KAJ7196827.1"/>
    <property type="molecule type" value="Genomic_DNA"/>
</dbReference>